<reference evidence="1 2" key="1">
    <citation type="submission" date="2018-03" db="EMBL/GenBank/DDBJ databases">
        <title>Pantoea intestinalis SRCM103226 isolated form the mealworm.</title>
        <authorList>
            <person name="Jeong D.-Y."/>
            <person name="Kim J.W."/>
        </authorList>
    </citation>
    <scope>NUCLEOTIDE SEQUENCE [LARGE SCALE GENOMIC DNA]</scope>
    <source>
        <strain evidence="1 2">SRCM103226</strain>
    </source>
</reference>
<organism evidence="1 2">
    <name type="scientific">Mixta intestinalis</name>
    <dbReference type="NCBI Taxonomy" id="1615494"/>
    <lineage>
        <taxon>Bacteria</taxon>
        <taxon>Pseudomonadati</taxon>
        <taxon>Pseudomonadota</taxon>
        <taxon>Gammaproteobacteria</taxon>
        <taxon>Enterobacterales</taxon>
        <taxon>Erwiniaceae</taxon>
        <taxon>Mixta</taxon>
    </lineage>
</organism>
<dbReference type="OrthoDB" id="9129138at2"/>
<protein>
    <submittedName>
        <fullName evidence="1">Uncharacterized protein</fullName>
    </submittedName>
</protein>
<proteinExistence type="predicted"/>
<dbReference type="Proteomes" id="UP000464053">
    <property type="component" value="Chromosome"/>
</dbReference>
<keyword evidence="2" id="KW-1185">Reference proteome</keyword>
<dbReference type="KEGG" id="mint:C7M51_00325"/>
<name>A0A6P1PWB2_9GAMM</name>
<gene>
    <name evidence="1" type="ORF">C7M51_00325</name>
</gene>
<evidence type="ECO:0000313" key="1">
    <source>
        <dbReference type="EMBL" id="QHM70065.1"/>
    </source>
</evidence>
<sequence length="106" mass="11241">MRELTFAEVEHVTGAGLIDGAFGLVSGGLALAGNTIIFGVKLFNDFLNTPLVSSVGTVFDAVGIGIIHVAADFIGFSIMKAISTVGILLGGDDSWVNYHWNAQWWK</sequence>
<dbReference type="AlphaFoldDB" id="A0A6P1PWB2"/>
<dbReference type="EMBL" id="CP028271">
    <property type="protein sequence ID" value="QHM70065.1"/>
    <property type="molecule type" value="Genomic_DNA"/>
</dbReference>
<accession>A0A6P1PWB2</accession>
<evidence type="ECO:0000313" key="2">
    <source>
        <dbReference type="Proteomes" id="UP000464053"/>
    </source>
</evidence>
<dbReference type="RefSeq" id="WP_160619900.1">
    <property type="nucleotide sequence ID" value="NZ_CP028271.1"/>
</dbReference>